<feature type="region of interest" description="Disordered" evidence="1">
    <location>
        <begin position="388"/>
        <end position="409"/>
    </location>
</feature>
<dbReference type="Proteomes" id="UP001178507">
    <property type="component" value="Unassembled WGS sequence"/>
</dbReference>
<name>A0AA36N0N1_9DINO</name>
<gene>
    <name evidence="2" type="ORF">EVOR1521_LOCUS13736</name>
</gene>
<evidence type="ECO:0000313" key="3">
    <source>
        <dbReference type="Proteomes" id="UP001178507"/>
    </source>
</evidence>
<organism evidence="2 3">
    <name type="scientific">Effrenium voratum</name>
    <dbReference type="NCBI Taxonomy" id="2562239"/>
    <lineage>
        <taxon>Eukaryota</taxon>
        <taxon>Sar</taxon>
        <taxon>Alveolata</taxon>
        <taxon>Dinophyceae</taxon>
        <taxon>Suessiales</taxon>
        <taxon>Symbiodiniaceae</taxon>
        <taxon>Effrenium</taxon>
    </lineage>
</organism>
<feature type="compositionally biased region" description="Low complexity" evidence="1">
    <location>
        <begin position="528"/>
        <end position="541"/>
    </location>
</feature>
<dbReference type="Gene3D" id="1.25.40.10">
    <property type="entry name" value="Tetratricopeptide repeat domain"/>
    <property type="match status" value="1"/>
</dbReference>
<comment type="caution">
    <text evidence="2">The sequence shown here is derived from an EMBL/GenBank/DDBJ whole genome shotgun (WGS) entry which is preliminary data.</text>
</comment>
<feature type="compositionally biased region" description="Basic and acidic residues" evidence="1">
    <location>
        <begin position="570"/>
        <end position="583"/>
    </location>
</feature>
<feature type="region of interest" description="Disordered" evidence="1">
    <location>
        <begin position="442"/>
        <end position="616"/>
    </location>
</feature>
<evidence type="ECO:0000256" key="1">
    <source>
        <dbReference type="SAM" id="MobiDB-lite"/>
    </source>
</evidence>
<feature type="compositionally biased region" description="Low complexity" evidence="1">
    <location>
        <begin position="449"/>
        <end position="458"/>
    </location>
</feature>
<accession>A0AA36N0N1</accession>
<dbReference type="AlphaFoldDB" id="A0AA36N0N1"/>
<feature type="compositionally biased region" description="Pro residues" evidence="1">
    <location>
        <begin position="554"/>
        <end position="565"/>
    </location>
</feature>
<sequence length="616" mass="65489">MKAAEMAPPQAPPKATPIRRWEQCLSQSKGLQRDLVACSQAMRHCRRWPQAVSLLGLLPAWSLQKDPMSYSCGLRRLAWPRGLVLLERLRADGLQASAISCHLVLRACHWCASLALLKAMDLWRLEVSVVSFSSALATLKDADLGGEVALGLLRALRRRELQADAICYTCAMAACAWRAAELLLAESADRAAPPDVAALGAARRKAPWRRAAEAAKKVPLPALPAFPWPHALGLAASARAARLGPPKAAPKAATAAAAAMGLERWRGALSLLKLKGLRLDSIACSTCINACSDWALAMCLLDEIYVHSLQATGGGEGGPLTAAVGLVAWVRALSLLQQQGLEASFASNRFLATAPWTLALAQRSLAAAPSFGLTWACVAMAPSQRSAKLRLKPPMPSPKRTPPTYCFHLDSPSMSPSSLASPCPYLETSAWSPSLMAPQPGRLYHSPLPARAGAGPAREQAHDEGERPPSEASEADEPAPEEVSDLEAPPEDPEDGEDGLAPPESDVTELSEESESGVEPPLEKLEASKAAAKAASAEPPKVGLSEPSSDEGQPLPPVRPRPRPTGRPTKGKEPKTEKAKAEPDSDESLLASKPSKPPPTTRPEQQLPGSFWSDDE</sequence>
<evidence type="ECO:0000313" key="2">
    <source>
        <dbReference type="EMBL" id="CAJ1387727.1"/>
    </source>
</evidence>
<feature type="compositionally biased region" description="Acidic residues" evidence="1">
    <location>
        <begin position="473"/>
        <end position="498"/>
    </location>
</feature>
<dbReference type="EMBL" id="CAUJNA010001558">
    <property type="protein sequence ID" value="CAJ1387727.1"/>
    <property type="molecule type" value="Genomic_DNA"/>
</dbReference>
<proteinExistence type="predicted"/>
<feature type="compositionally biased region" description="Basic and acidic residues" evidence="1">
    <location>
        <begin position="459"/>
        <end position="469"/>
    </location>
</feature>
<reference evidence="2" key="1">
    <citation type="submission" date="2023-08" db="EMBL/GenBank/DDBJ databases">
        <authorList>
            <person name="Chen Y."/>
            <person name="Shah S."/>
            <person name="Dougan E. K."/>
            <person name="Thang M."/>
            <person name="Chan C."/>
        </authorList>
    </citation>
    <scope>NUCLEOTIDE SEQUENCE</scope>
</reference>
<protein>
    <submittedName>
        <fullName evidence="2">Uncharacterized protein</fullName>
    </submittedName>
</protein>
<feature type="compositionally biased region" description="Acidic residues" evidence="1">
    <location>
        <begin position="506"/>
        <end position="516"/>
    </location>
</feature>
<dbReference type="InterPro" id="IPR011990">
    <property type="entry name" value="TPR-like_helical_dom_sf"/>
</dbReference>
<keyword evidence="3" id="KW-1185">Reference proteome</keyword>